<evidence type="ECO:0000313" key="4">
    <source>
        <dbReference type="EMBL" id="CAB4182596.1"/>
    </source>
</evidence>
<dbReference type="InterPro" id="IPR011050">
    <property type="entry name" value="Pectin_lyase_fold/virulence"/>
</dbReference>
<dbReference type="SUPFAM" id="SSF51126">
    <property type="entry name" value="Pectin lyase-like"/>
    <property type="match status" value="1"/>
</dbReference>
<gene>
    <name evidence="4" type="ORF">UFOVP1077_13</name>
    <name evidence="5" type="ORF">UFOVP1428_10</name>
    <name evidence="6" type="ORF">UFOVP1526_34</name>
</gene>
<feature type="domain" description="Rhamnogalacturonase A/B/Epimerase-like pectate lyase" evidence="3">
    <location>
        <begin position="37"/>
        <end position="241"/>
    </location>
</feature>
<protein>
    <submittedName>
        <fullName evidence="6">Pectate lyase superfamily protein</fullName>
    </submittedName>
</protein>
<dbReference type="GO" id="GO:0044423">
    <property type="term" value="C:virion component"/>
    <property type="evidence" value="ECO:0007669"/>
    <property type="project" value="UniProtKB-KW"/>
</dbReference>
<name>A0A6J7XHJ6_9CAUD</name>
<dbReference type="Gene3D" id="2.160.20.10">
    <property type="entry name" value="Single-stranded right-handed beta-helix, Pectin lyase-like"/>
    <property type="match status" value="1"/>
</dbReference>
<evidence type="ECO:0000313" key="5">
    <source>
        <dbReference type="EMBL" id="CAB4211342.1"/>
    </source>
</evidence>
<dbReference type="EMBL" id="LR797030">
    <property type="protein sequence ID" value="CAB4182596.1"/>
    <property type="molecule type" value="Genomic_DNA"/>
</dbReference>
<dbReference type="Pfam" id="PF12708">
    <property type="entry name" value="Pect-lyase_RHGA_epim"/>
    <property type="match status" value="1"/>
</dbReference>
<organism evidence="6">
    <name type="scientific">uncultured Caudovirales phage</name>
    <dbReference type="NCBI Taxonomy" id="2100421"/>
    <lineage>
        <taxon>Viruses</taxon>
        <taxon>Duplodnaviria</taxon>
        <taxon>Heunggongvirae</taxon>
        <taxon>Uroviricota</taxon>
        <taxon>Caudoviricetes</taxon>
        <taxon>Peduoviridae</taxon>
        <taxon>Maltschvirus</taxon>
        <taxon>Maltschvirus maltsch</taxon>
    </lineage>
</organism>
<dbReference type="InterPro" id="IPR024535">
    <property type="entry name" value="RHGA/B-epi-like_pectate_lyase"/>
</dbReference>
<keyword evidence="2" id="KW-0946">Virion</keyword>
<keyword evidence="6" id="KW-0456">Lyase</keyword>
<accession>A0A6J7XHJ6</accession>
<evidence type="ECO:0000259" key="3">
    <source>
        <dbReference type="Pfam" id="PF12708"/>
    </source>
</evidence>
<sequence>MTTKIKDVMRYIDRTAAEIASGVTPTLYQFGAGVPERYGAVGDGVTDDTAALTNCIAANYLTVLTPGKTYLTTGVVITASSRMIVGGGPNCAIKCSGAPGSFGIKFVHASGIGTHFQSGAILENFNVSCAATANQIYGIWMANAELRRMTGVLIDMSANTYAGVVRNATYGFRGSYQQDGVFVGCTFTGGSGANSDGCYLQSLSASELPNDNTFLGCRFQSCGGWGMRQQRGVGNVLIGGKFQANTSGGFLEGDDGAGNGGVSTTLYKVGFEVNTGDDLKVDVGSQISVRDCSFQSTGVTNSINALYLSGGVFDNNYGYNGKPAVFAAGTSVHWRDTNSGFAVNGAAGVLWETRVYAITYSATMATDASLGDHFSIGVTNASAMTISNPTNARDGMRLTYEIYNTSGGAMGAITWGANFRLAGAFTNPANNKRRTITFYPSTIAGTTYFIEESRAAADI</sequence>
<evidence type="ECO:0000313" key="6">
    <source>
        <dbReference type="EMBL" id="CAB5227359.1"/>
    </source>
</evidence>
<proteinExistence type="predicted"/>
<dbReference type="GO" id="GO:0019058">
    <property type="term" value="P:viral life cycle"/>
    <property type="evidence" value="ECO:0007669"/>
    <property type="project" value="UniProtKB-ARBA"/>
</dbReference>
<dbReference type="InterPro" id="IPR012334">
    <property type="entry name" value="Pectin_lyas_fold"/>
</dbReference>
<dbReference type="EMBL" id="LR798376">
    <property type="protein sequence ID" value="CAB5227359.1"/>
    <property type="molecule type" value="Genomic_DNA"/>
</dbReference>
<dbReference type="GO" id="GO:0051701">
    <property type="term" value="P:biological process involved in interaction with host"/>
    <property type="evidence" value="ECO:0007669"/>
    <property type="project" value="UniProtKB-ARBA"/>
</dbReference>
<reference evidence="6" key="1">
    <citation type="submission" date="2020-05" db="EMBL/GenBank/DDBJ databases">
        <authorList>
            <person name="Chiriac C."/>
            <person name="Salcher M."/>
            <person name="Ghai R."/>
            <person name="Kavagutti S V."/>
        </authorList>
    </citation>
    <scope>NUCLEOTIDE SEQUENCE</scope>
</reference>
<dbReference type="GO" id="GO:0016829">
    <property type="term" value="F:lyase activity"/>
    <property type="evidence" value="ECO:0007669"/>
    <property type="project" value="UniProtKB-KW"/>
</dbReference>
<evidence type="ECO:0000256" key="1">
    <source>
        <dbReference type="ARBA" id="ARBA00004328"/>
    </source>
</evidence>
<dbReference type="EMBL" id="LR797374">
    <property type="protein sequence ID" value="CAB4211342.1"/>
    <property type="molecule type" value="Genomic_DNA"/>
</dbReference>
<comment type="subcellular location">
    <subcellularLocation>
        <location evidence="1">Virion</location>
    </subcellularLocation>
</comment>
<evidence type="ECO:0000256" key="2">
    <source>
        <dbReference type="ARBA" id="ARBA00022844"/>
    </source>
</evidence>